<protein>
    <submittedName>
        <fullName evidence="1">Uncharacterized protein</fullName>
    </submittedName>
</protein>
<gene>
    <name evidence="1" type="ORF">N177_4112</name>
</gene>
<dbReference type="AlphaFoldDB" id="V4QS11"/>
<evidence type="ECO:0000313" key="1">
    <source>
        <dbReference type="EMBL" id="ESR22547.1"/>
    </source>
</evidence>
<dbReference type="RefSeq" id="WP_023434218.1">
    <property type="nucleotide sequence ID" value="NZ_AWXZ01000042.1"/>
</dbReference>
<reference evidence="1 2" key="1">
    <citation type="journal article" date="2014" name="Genome Announc.">
        <title>Draft Genome Sequence of Lutibaculum baratangense Strain AMV1T, Isolated from a Mud Volcano in Andamans, India.</title>
        <authorList>
            <person name="Singh A."/>
            <person name="Sreenivas A."/>
            <person name="Sathyanarayana Reddy G."/>
            <person name="Pinnaka A.K."/>
            <person name="Shivaji S."/>
        </authorList>
    </citation>
    <scope>NUCLEOTIDE SEQUENCE [LARGE SCALE GENOMIC DNA]</scope>
    <source>
        <strain evidence="1 2">AMV1</strain>
    </source>
</reference>
<evidence type="ECO:0000313" key="2">
    <source>
        <dbReference type="Proteomes" id="UP000017819"/>
    </source>
</evidence>
<dbReference type="EMBL" id="AWXZ01000042">
    <property type="protein sequence ID" value="ESR22547.1"/>
    <property type="molecule type" value="Genomic_DNA"/>
</dbReference>
<comment type="caution">
    <text evidence="1">The sequence shown here is derived from an EMBL/GenBank/DDBJ whole genome shotgun (WGS) entry which is preliminary data.</text>
</comment>
<dbReference type="OrthoDB" id="8475794at2"/>
<proteinExistence type="predicted"/>
<name>V4QS11_9HYPH</name>
<sequence length="140" mass="15637">MSTVIIQLRPDGYVWAVVPKNLDDPPENVERVWPREPHPVTCWGRRLPQGLADRVRLYDALRTLLDEADADEVLLAIEPSVEERRIGIVEVALDHADVGVELVTPHRDGALGIARDYVSDFISSLDPPNEADRTPPSGER</sequence>
<accession>V4QS11</accession>
<dbReference type="Proteomes" id="UP000017819">
    <property type="component" value="Unassembled WGS sequence"/>
</dbReference>
<keyword evidence="2" id="KW-1185">Reference proteome</keyword>
<organism evidence="1 2">
    <name type="scientific">Lutibaculum baratangense AMV1</name>
    <dbReference type="NCBI Taxonomy" id="631454"/>
    <lineage>
        <taxon>Bacteria</taxon>
        <taxon>Pseudomonadati</taxon>
        <taxon>Pseudomonadota</taxon>
        <taxon>Alphaproteobacteria</taxon>
        <taxon>Hyphomicrobiales</taxon>
        <taxon>Tepidamorphaceae</taxon>
        <taxon>Lutibaculum</taxon>
    </lineage>
</organism>
<dbReference type="PATRIC" id="fig|631454.5.peg.4060"/>